<evidence type="ECO:0000313" key="3">
    <source>
        <dbReference type="Proteomes" id="UP000298781"/>
    </source>
</evidence>
<dbReference type="Pfam" id="PF03646">
    <property type="entry name" value="FlaG"/>
    <property type="match status" value="1"/>
</dbReference>
<dbReference type="OrthoDB" id="8481134at2"/>
<dbReference type="Gene3D" id="3.30.160.170">
    <property type="entry name" value="FlaG-like"/>
    <property type="match status" value="1"/>
</dbReference>
<dbReference type="RefSeq" id="WP_136958476.1">
    <property type="nucleotide sequence ID" value="NZ_CP039690.1"/>
</dbReference>
<sequence>MDIGSSRPAVGSVYVGRPETALYREAVRTELPHGQRVAQPVSTGATAGANDRRPGDGAARDERTLADRKARMQRIADSIRESLQNRIDKDDDAGTLVYRTVDTDTGKVINQYPDELILKLRAYAREMQRKDEAKLAGANEHARVEKVA</sequence>
<keyword evidence="3" id="KW-1185">Reference proteome</keyword>
<feature type="compositionally biased region" description="Basic and acidic residues" evidence="1">
    <location>
        <begin position="50"/>
        <end position="69"/>
    </location>
</feature>
<dbReference type="AlphaFoldDB" id="A0A4D7AVI6"/>
<dbReference type="KEGG" id="pstg:E8M01_01410"/>
<dbReference type="InterPro" id="IPR005186">
    <property type="entry name" value="FlaG"/>
</dbReference>
<accession>A0A4D7AVI6</accession>
<dbReference type="EMBL" id="CP039690">
    <property type="protein sequence ID" value="QCI63013.1"/>
    <property type="molecule type" value="Genomic_DNA"/>
</dbReference>
<keyword evidence="2" id="KW-0969">Cilium</keyword>
<dbReference type="InterPro" id="IPR035924">
    <property type="entry name" value="FlaG-like_sf"/>
</dbReference>
<reference evidence="2 3" key="1">
    <citation type="submission" date="2019-04" db="EMBL/GenBank/DDBJ databases">
        <title>Phreatobacter aquaticus sp. nov.</title>
        <authorList>
            <person name="Choi A."/>
        </authorList>
    </citation>
    <scope>NUCLEOTIDE SEQUENCE [LARGE SCALE GENOMIC DNA]</scope>
    <source>
        <strain evidence="2 3">KCTC 52518</strain>
    </source>
</reference>
<keyword evidence="2" id="KW-0282">Flagellum</keyword>
<name>A0A4D7AVI6_9HYPH</name>
<keyword evidence="2" id="KW-0966">Cell projection</keyword>
<dbReference type="Proteomes" id="UP000298781">
    <property type="component" value="Chromosome"/>
</dbReference>
<dbReference type="SUPFAM" id="SSF160214">
    <property type="entry name" value="FlaG-like"/>
    <property type="match status" value="1"/>
</dbReference>
<gene>
    <name evidence="2" type="ORF">E8M01_01410</name>
</gene>
<protein>
    <submittedName>
        <fullName evidence="2">Flagellar protein FlaG</fullName>
    </submittedName>
</protein>
<organism evidence="2 3">
    <name type="scientific">Phreatobacter stygius</name>
    <dbReference type="NCBI Taxonomy" id="1940610"/>
    <lineage>
        <taxon>Bacteria</taxon>
        <taxon>Pseudomonadati</taxon>
        <taxon>Pseudomonadota</taxon>
        <taxon>Alphaproteobacteria</taxon>
        <taxon>Hyphomicrobiales</taxon>
        <taxon>Phreatobacteraceae</taxon>
        <taxon>Phreatobacter</taxon>
    </lineage>
</organism>
<evidence type="ECO:0000313" key="2">
    <source>
        <dbReference type="EMBL" id="QCI63013.1"/>
    </source>
</evidence>
<proteinExistence type="predicted"/>
<feature type="region of interest" description="Disordered" evidence="1">
    <location>
        <begin position="30"/>
        <end position="69"/>
    </location>
</feature>
<evidence type="ECO:0000256" key="1">
    <source>
        <dbReference type="SAM" id="MobiDB-lite"/>
    </source>
</evidence>